<dbReference type="EMBL" id="JACEEZ010023127">
    <property type="protein sequence ID" value="KAG0711672.1"/>
    <property type="molecule type" value="Genomic_DNA"/>
</dbReference>
<comment type="caution">
    <text evidence="1">The sequence shown here is derived from an EMBL/GenBank/DDBJ whole genome shotgun (WGS) entry which is preliminary data.</text>
</comment>
<evidence type="ECO:0000313" key="2">
    <source>
        <dbReference type="Proteomes" id="UP000770661"/>
    </source>
</evidence>
<keyword evidence="2" id="KW-1185">Reference proteome</keyword>
<accession>A0A8J4XR74</accession>
<sequence>MASPTNLEIEPLTVLPTKRRKTETNCSLCMFCQFPESLSDGSSQGITEVLSAFNERLSFENNDTLTRLLPYMTADCSSKQPKWHKSCYASFTSSNNIRVAQKRHQQTNPSALDKNSPGACTSSRSLTRVAVPKVDWNKCIYCQCRKREKIHQVQSDEVEMAIYTHAKYDASLKCKIGENDLKAYEAHYHSSCKYQAERYGQHVQDDETTAIADRDIPLEKLVDILDDGFQSGHIYSMDLVTEKRDELLSKA</sequence>
<evidence type="ECO:0000313" key="1">
    <source>
        <dbReference type="EMBL" id="KAG0711672.1"/>
    </source>
</evidence>
<proteinExistence type="predicted"/>
<reference evidence="1" key="1">
    <citation type="submission" date="2020-07" db="EMBL/GenBank/DDBJ databases">
        <title>The High-quality genome of the commercially important snow crab, Chionoecetes opilio.</title>
        <authorList>
            <person name="Jeong J.-H."/>
            <person name="Ryu S."/>
        </authorList>
    </citation>
    <scope>NUCLEOTIDE SEQUENCE</scope>
    <source>
        <strain evidence="1">MADBK_172401_WGS</strain>
        <tissue evidence="1">Digestive gland</tissue>
    </source>
</reference>
<organism evidence="1 2">
    <name type="scientific">Chionoecetes opilio</name>
    <name type="common">Atlantic snow crab</name>
    <name type="synonym">Cancer opilio</name>
    <dbReference type="NCBI Taxonomy" id="41210"/>
    <lineage>
        <taxon>Eukaryota</taxon>
        <taxon>Metazoa</taxon>
        <taxon>Ecdysozoa</taxon>
        <taxon>Arthropoda</taxon>
        <taxon>Crustacea</taxon>
        <taxon>Multicrustacea</taxon>
        <taxon>Malacostraca</taxon>
        <taxon>Eumalacostraca</taxon>
        <taxon>Eucarida</taxon>
        <taxon>Decapoda</taxon>
        <taxon>Pleocyemata</taxon>
        <taxon>Brachyura</taxon>
        <taxon>Eubrachyura</taxon>
        <taxon>Majoidea</taxon>
        <taxon>Majidae</taxon>
        <taxon>Chionoecetes</taxon>
    </lineage>
</organism>
<gene>
    <name evidence="1" type="ORF">GWK47_002241</name>
</gene>
<protein>
    <submittedName>
        <fullName evidence="1">Uncharacterized protein</fullName>
    </submittedName>
</protein>
<name>A0A8J4XR74_CHIOP</name>
<dbReference type="OrthoDB" id="5989318at2759"/>
<dbReference type="AlphaFoldDB" id="A0A8J4XR74"/>
<dbReference type="Proteomes" id="UP000770661">
    <property type="component" value="Unassembled WGS sequence"/>
</dbReference>